<accession>A0A2P2Q3Q9</accession>
<protein>
    <submittedName>
        <fullName evidence="1">Uncharacterized protein</fullName>
    </submittedName>
</protein>
<organism evidence="1">
    <name type="scientific">Rhizophora mucronata</name>
    <name type="common">Asiatic mangrove</name>
    <dbReference type="NCBI Taxonomy" id="61149"/>
    <lineage>
        <taxon>Eukaryota</taxon>
        <taxon>Viridiplantae</taxon>
        <taxon>Streptophyta</taxon>
        <taxon>Embryophyta</taxon>
        <taxon>Tracheophyta</taxon>
        <taxon>Spermatophyta</taxon>
        <taxon>Magnoliopsida</taxon>
        <taxon>eudicotyledons</taxon>
        <taxon>Gunneridae</taxon>
        <taxon>Pentapetalae</taxon>
        <taxon>rosids</taxon>
        <taxon>fabids</taxon>
        <taxon>Malpighiales</taxon>
        <taxon>Rhizophoraceae</taxon>
        <taxon>Rhizophora</taxon>
    </lineage>
</organism>
<evidence type="ECO:0000313" key="1">
    <source>
        <dbReference type="EMBL" id="MBX61584.1"/>
    </source>
</evidence>
<dbReference type="EMBL" id="GGEC01081100">
    <property type="protein sequence ID" value="MBX61584.1"/>
    <property type="molecule type" value="Transcribed_RNA"/>
</dbReference>
<name>A0A2P2Q3Q9_RHIMU</name>
<sequence length="48" mass="5527">MIFSLLFPQISAFHVSLTHFNQAEVTETWNFTVDTAYKAMSYLLKTLA</sequence>
<reference evidence="1" key="1">
    <citation type="submission" date="2018-02" db="EMBL/GenBank/DDBJ databases">
        <title>Rhizophora mucronata_Transcriptome.</title>
        <authorList>
            <person name="Meera S.P."/>
            <person name="Sreeshan A."/>
            <person name="Augustine A."/>
        </authorList>
    </citation>
    <scope>NUCLEOTIDE SEQUENCE</scope>
    <source>
        <tissue evidence="1">Leaf</tissue>
    </source>
</reference>
<proteinExistence type="predicted"/>
<dbReference type="AlphaFoldDB" id="A0A2P2Q3Q9"/>